<dbReference type="AlphaFoldDB" id="A0AAD5YU98"/>
<keyword evidence="5" id="KW-1185">Reference proteome</keyword>
<dbReference type="SUPFAM" id="SSF52540">
    <property type="entry name" value="P-loop containing nucleoside triphosphate hydrolases"/>
    <property type="match status" value="1"/>
</dbReference>
<evidence type="ECO:0000259" key="3">
    <source>
        <dbReference type="Pfam" id="PF24883"/>
    </source>
</evidence>
<accession>A0AAD5YU98</accession>
<feature type="domain" description="Nephrocystin 3-like N-terminal" evidence="3">
    <location>
        <begin position="192"/>
        <end position="358"/>
    </location>
</feature>
<evidence type="ECO:0000313" key="4">
    <source>
        <dbReference type="EMBL" id="KAJ3574141.1"/>
    </source>
</evidence>
<name>A0AAD5YU98_9AGAR</name>
<feature type="region of interest" description="Disordered" evidence="2">
    <location>
        <begin position="1"/>
        <end position="22"/>
    </location>
</feature>
<dbReference type="InterPro" id="IPR056884">
    <property type="entry name" value="NPHP3-like_N"/>
</dbReference>
<keyword evidence="1" id="KW-0677">Repeat</keyword>
<dbReference type="InterPro" id="IPR027417">
    <property type="entry name" value="P-loop_NTPase"/>
</dbReference>
<evidence type="ECO:0000256" key="2">
    <source>
        <dbReference type="SAM" id="MobiDB-lite"/>
    </source>
</evidence>
<gene>
    <name evidence="4" type="ORF">NP233_g1959</name>
</gene>
<feature type="region of interest" description="Disordered" evidence="2">
    <location>
        <begin position="1002"/>
        <end position="1022"/>
    </location>
</feature>
<organism evidence="4 5">
    <name type="scientific">Leucocoprinus birnbaumii</name>
    <dbReference type="NCBI Taxonomy" id="56174"/>
    <lineage>
        <taxon>Eukaryota</taxon>
        <taxon>Fungi</taxon>
        <taxon>Dikarya</taxon>
        <taxon>Basidiomycota</taxon>
        <taxon>Agaricomycotina</taxon>
        <taxon>Agaricomycetes</taxon>
        <taxon>Agaricomycetidae</taxon>
        <taxon>Agaricales</taxon>
        <taxon>Agaricineae</taxon>
        <taxon>Agaricaceae</taxon>
        <taxon>Leucocoprinus</taxon>
    </lineage>
</organism>
<proteinExistence type="predicted"/>
<dbReference type="Proteomes" id="UP001213000">
    <property type="component" value="Unassembled WGS sequence"/>
</dbReference>
<reference evidence="4" key="1">
    <citation type="submission" date="2022-07" db="EMBL/GenBank/DDBJ databases">
        <title>Genome Sequence of Leucocoprinus birnbaumii.</title>
        <authorList>
            <person name="Buettner E."/>
        </authorList>
    </citation>
    <scope>NUCLEOTIDE SEQUENCE</scope>
    <source>
        <strain evidence="4">VT141</strain>
    </source>
</reference>
<dbReference type="Pfam" id="PF24883">
    <property type="entry name" value="NPHP3_N"/>
    <property type="match status" value="1"/>
</dbReference>
<dbReference type="PANTHER" id="PTHR10039:SF14">
    <property type="entry name" value="NACHT DOMAIN-CONTAINING PROTEIN"/>
    <property type="match status" value="1"/>
</dbReference>
<dbReference type="EMBL" id="JANIEX010000079">
    <property type="protein sequence ID" value="KAJ3574141.1"/>
    <property type="molecule type" value="Genomic_DNA"/>
</dbReference>
<dbReference type="Gene3D" id="3.40.50.300">
    <property type="entry name" value="P-loop containing nucleotide triphosphate hydrolases"/>
    <property type="match status" value="1"/>
</dbReference>
<evidence type="ECO:0000256" key="1">
    <source>
        <dbReference type="ARBA" id="ARBA00022737"/>
    </source>
</evidence>
<sequence>MSPGSHRSSETRRNDSNNQPEPVVTYANHLFHDGASFAVHPTAAYSPYGGLPGGSSHGMNQGMIWSVPPRDSDIPQITGGLTHPHTMHSPFFHGGSYYVYGSSIVDPETEEPTESFSGAHNINIGTANMFDYTRVQDLQCEEEKVLKEGIRMILAKAMPDAMLYSEARSYPPRCNEDTRRTMRDGLLAWGRRDHETQPLLWLSGPAAVGKSAVAQTVAETIKEEECLGGVFFFSRPNNRSNPNVVIPTLVYQMMLLLPPYKRIVAHRLNEDPTILSQDRRTQFTEFFTKPFITNLATRPLNRLDAELLNLLSCHPLLLVLDGLDECNNQRAQCELVELIGHHVKRNRDSCLRWMVCSRPEPHLNVVFSSQEIGGVCHQERLEIDVMEAQEDALRILRRGFSDVADRYPDHVDVDWPQESQILFIAKEASGHLGFASFIIRFIGDEEYDDPSGQLTVCLDFLQRTSGSAARPNPLLALDLLYTRILSDVQKKMLHYTDSILGTLVLYGHDKLTALALANFLGLTKATFYGSLQRLHSVLLIPNPNEVHKKSIRVYHASFFDFLKDSARSGNFAVDEAAIHFDVASSSLEWLRYYCKNPSEQELVDLSWVSAFVSRQTLLDSVSDFGFHVCWGAFSRTSLEARSTLIPMLKTYDFNFFESKWQEASEKMRQEFAYFIRWLVTSDAGIPVHIDCWHSYHDSKPVVPSSLEDVISWGEPDPYSFIQTIIKDVGHAPEYSISLHIMNNSNPARFILHPYNHAESIAGITQNDNIIALCGSRDSGKYEFIDLLAEPLGQTCLNTSHLRPGSTMIYRIPHPSKSNKNITLVRLPESSSYGDIEHHLTISGLTGPESFRRGSYVGAIYFNSVEHDKLSSILDDLTLFHSLCDRTESRADFVTLVNTTPQESFGSAAAVTRIRRVEKVVWENLIAAGARLDYFNLKDPQTAQRIVKNLLQARESLPGLLGEGNTAVGERLLRTRAGWVLSTTAWVRGEFYRRRISRLSHMSVNNSPGPGRLESREGLTEEEEEQLHNLLEEQFKNIPAI</sequence>
<dbReference type="PANTHER" id="PTHR10039">
    <property type="entry name" value="AMELOGENIN"/>
    <property type="match status" value="1"/>
</dbReference>
<evidence type="ECO:0000313" key="5">
    <source>
        <dbReference type="Proteomes" id="UP001213000"/>
    </source>
</evidence>
<protein>
    <recommendedName>
        <fullName evidence="3">Nephrocystin 3-like N-terminal domain-containing protein</fullName>
    </recommendedName>
</protein>
<comment type="caution">
    <text evidence="4">The sequence shown here is derived from an EMBL/GenBank/DDBJ whole genome shotgun (WGS) entry which is preliminary data.</text>
</comment>